<organism evidence="3 4">
    <name type="scientific">Haloplanus ruber</name>
    <dbReference type="NCBI Taxonomy" id="869892"/>
    <lineage>
        <taxon>Archaea</taxon>
        <taxon>Methanobacteriati</taxon>
        <taxon>Methanobacteriota</taxon>
        <taxon>Stenosarchaea group</taxon>
        <taxon>Halobacteria</taxon>
        <taxon>Halobacteriales</taxon>
        <taxon>Haloferacaceae</taxon>
        <taxon>Haloplanus</taxon>
    </lineage>
</organism>
<dbReference type="Gene3D" id="3.40.50.620">
    <property type="entry name" value="HUPs"/>
    <property type="match status" value="1"/>
</dbReference>
<dbReference type="Pfam" id="PF00582">
    <property type="entry name" value="Usp"/>
    <property type="match status" value="1"/>
</dbReference>
<dbReference type="AlphaFoldDB" id="A0ABD6CTU9"/>
<dbReference type="InterPro" id="IPR014729">
    <property type="entry name" value="Rossmann-like_a/b/a_fold"/>
</dbReference>
<dbReference type="Proteomes" id="UP001597075">
    <property type="component" value="Unassembled WGS sequence"/>
</dbReference>
<dbReference type="InterPro" id="IPR006016">
    <property type="entry name" value="UspA"/>
</dbReference>
<reference evidence="3 4" key="1">
    <citation type="journal article" date="2019" name="Int. J. Syst. Evol. Microbiol.">
        <title>The Global Catalogue of Microorganisms (GCM) 10K type strain sequencing project: providing services to taxonomists for standard genome sequencing and annotation.</title>
        <authorList>
            <consortium name="The Broad Institute Genomics Platform"/>
            <consortium name="The Broad Institute Genome Sequencing Center for Infectious Disease"/>
            <person name="Wu L."/>
            <person name="Ma J."/>
        </authorList>
    </citation>
    <scope>NUCLEOTIDE SEQUENCE [LARGE SCALE GENOMIC DNA]</scope>
    <source>
        <strain evidence="3 4">CGMCC 1.10594</strain>
    </source>
</reference>
<keyword evidence="4" id="KW-1185">Reference proteome</keyword>
<sequence length="143" mass="15730">MPRLLVPMDQNRDHIDRLVSGIGDLHYDPSETRLTVLNVFEEFEVHGEWSDIESDEFYDAEELPDVITDAAGRLSESGFTVDVHSRHGDPAEEIIALAASEDVDAVVMVARQRSAVGKVLLGSVTQGVLLGTDRPVIVIPHDE</sequence>
<comment type="caution">
    <text evidence="3">The sequence shown here is derived from an EMBL/GenBank/DDBJ whole genome shotgun (WGS) entry which is preliminary data.</text>
</comment>
<dbReference type="SUPFAM" id="SSF52402">
    <property type="entry name" value="Adenine nucleotide alpha hydrolases-like"/>
    <property type="match status" value="1"/>
</dbReference>
<dbReference type="PANTHER" id="PTHR46268:SF6">
    <property type="entry name" value="UNIVERSAL STRESS PROTEIN UP12"/>
    <property type="match status" value="1"/>
</dbReference>
<accession>A0ABD6CTU9</accession>
<evidence type="ECO:0000256" key="1">
    <source>
        <dbReference type="ARBA" id="ARBA00008791"/>
    </source>
</evidence>
<dbReference type="InterPro" id="IPR006015">
    <property type="entry name" value="Universal_stress_UspA"/>
</dbReference>
<dbReference type="PRINTS" id="PR01438">
    <property type="entry name" value="UNVRSLSTRESS"/>
</dbReference>
<dbReference type="RefSeq" id="WP_256407053.1">
    <property type="nucleotide sequence ID" value="NZ_CP187151.1"/>
</dbReference>
<gene>
    <name evidence="3" type="ORF">ACFSBJ_00650</name>
</gene>
<feature type="domain" description="UspA" evidence="2">
    <location>
        <begin position="3"/>
        <end position="140"/>
    </location>
</feature>
<name>A0ABD6CTU9_9EURY</name>
<evidence type="ECO:0000259" key="2">
    <source>
        <dbReference type="Pfam" id="PF00582"/>
    </source>
</evidence>
<evidence type="ECO:0000313" key="3">
    <source>
        <dbReference type="EMBL" id="MFD1632259.1"/>
    </source>
</evidence>
<comment type="similarity">
    <text evidence="1">Belongs to the universal stress protein A family.</text>
</comment>
<proteinExistence type="inferred from homology"/>
<dbReference type="EMBL" id="JBHUDL010000003">
    <property type="protein sequence ID" value="MFD1632259.1"/>
    <property type="molecule type" value="Genomic_DNA"/>
</dbReference>
<dbReference type="CDD" id="cd00293">
    <property type="entry name" value="USP-like"/>
    <property type="match status" value="1"/>
</dbReference>
<protein>
    <submittedName>
        <fullName evidence="3">Universal stress protein</fullName>
    </submittedName>
</protein>
<evidence type="ECO:0000313" key="4">
    <source>
        <dbReference type="Proteomes" id="UP001597075"/>
    </source>
</evidence>
<dbReference type="PANTHER" id="PTHR46268">
    <property type="entry name" value="STRESS RESPONSE PROTEIN NHAX"/>
    <property type="match status" value="1"/>
</dbReference>